<protein>
    <submittedName>
        <fullName evidence="1">Uncharacterized protein</fullName>
    </submittedName>
</protein>
<keyword evidence="2" id="KW-1185">Reference proteome</keyword>
<evidence type="ECO:0000313" key="2">
    <source>
        <dbReference type="Proteomes" id="UP000255697"/>
    </source>
</evidence>
<evidence type="ECO:0000313" key="1">
    <source>
        <dbReference type="EMBL" id="AXF40701.1"/>
    </source>
</evidence>
<proteinExistence type="predicted"/>
<gene>
    <name evidence="1" type="ORF">Ac3_132</name>
</gene>
<name>A0A345AUW8_9CAUD</name>
<dbReference type="EMBL" id="MH460829">
    <property type="protein sequence ID" value="AXF40701.1"/>
    <property type="molecule type" value="Genomic_DNA"/>
</dbReference>
<accession>A0A345AUW8</accession>
<sequence length="83" mass="9640">MSNSNLLKHTKYYWVNGERVQFKAEIKTQTFFKVPVAKFIWPDSTTVEVSVKTFTNELDFSAPLPFELEYDGGAWMADLRESI</sequence>
<organism evidence="1 2">
    <name type="scientific">Acinetobacter phage vB_ApiM_fHyAci03</name>
    <dbReference type="NCBI Taxonomy" id="2269366"/>
    <lineage>
        <taxon>Viruses</taxon>
        <taxon>Duplodnaviria</taxon>
        <taxon>Heunggongvirae</taxon>
        <taxon>Uroviricota</taxon>
        <taxon>Caudoviricetes</taxon>
        <taxon>Pantevenvirales</taxon>
        <taxon>Straboviridae</taxon>
        <taxon>Twarogvirinae</taxon>
        <taxon>Lazarusvirus</taxon>
        <taxon>Lazarusvirus fhyacithree</taxon>
    </lineage>
</organism>
<dbReference type="Proteomes" id="UP000255697">
    <property type="component" value="Segment"/>
</dbReference>
<reference evidence="2" key="1">
    <citation type="submission" date="2018-06" db="EMBL/GenBank/DDBJ databases">
        <title>Whole genome analysis of phage vB_ApiM_fHyAci03 infecting Acinetobacter pittii.</title>
        <authorList>
            <person name="Kiljunen S."/>
            <person name="Wicklund A."/>
            <person name="Skurnik M."/>
        </authorList>
    </citation>
    <scope>NUCLEOTIDE SEQUENCE [LARGE SCALE GENOMIC DNA]</scope>
</reference>